<accession>A0ABQ1SBH2</accession>
<dbReference type="EMBL" id="BMKL01000001">
    <property type="protein sequence ID" value="GGE01403.1"/>
    <property type="molecule type" value="Genomic_DNA"/>
</dbReference>
<dbReference type="InterPro" id="IPR000639">
    <property type="entry name" value="Epox_hydrolase-like"/>
</dbReference>
<name>A0ABQ1SBH2_9SPHN</name>
<dbReference type="PANTHER" id="PTHR43798:SF31">
    <property type="entry name" value="AB HYDROLASE SUPERFAMILY PROTEIN YCLE"/>
    <property type="match status" value="1"/>
</dbReference>
<protein>
    <submittedName>
        <fullName evidence="3">Hydrolase</fullName>
    </submittedName>
</protein>
<dbReference type="RefSeq" id="WP_188645134.1">
    <property type="nucleotide sequence ID" value="NZ_BMKL01000001.1"/>
</dbReference>
<evidence type="ECO:0000259" key="2">
    <source>
        <dbReference type="Pfam" id="PF00561"/>
    </source>
</evidence>
<reference evidence="4" key="1">
    <citation type="journal article" date="2019" name="Int. J. Syst. Evol. Microbiol.">
        <title>The Global Catalogue of Microorganisms (GCM) 10K type strain sequencing project: providing services to taxonomists for standard genome sequencing and annotation.</title>
        <authorList>
            <consortium name="The Broad Institute Genomics Platform"/>
            <consortium name="The Broad Institute Genome Sequencing Center for Infectious Disease"/>
            <person name="Wu L."/>
            <person name="Ma J."/>
        </authorList>
    </citation>
    <scope>NUCLEOTIDE SEQUENCE [LARGE SCALE GENOMIC DNA]</scope>
    <source>
        <strain evidence="4">CGMCC 1.15959</strain>
    </source>
</reference>
<dbReference type="SUPFAM" id="SSF53474">
    <property type="entry name" value="alpha/beta-Hydrolases"/>
    <property type="match status" value="1"/>
</dbReference>
<organism evidence="3 4">
    <name type="scientific">Tsuneonella deserti</name>
    <dbReference type="NCBI Taxonomy" id="2035528"/>
    <lineage>
        <taxon>Bacteria</taxon>
        <taxon>Pseudomonadati</taxon>
        <taxon>Pseudomonadota</taxon>
        <taxon>Alphaproteobacteria</taxon>
        <taxon>Sphingomonadales</taxon>
        <taxon>Erythrobacteraceae</taxon>
        <taxon>Tsuneonella</taxon>
    </lineage>
</organism>
<evidence type="ECO:0000256" key="1">
    <source>
        <dbReference type="ARBA" id="ARBA00022801"/>
    </source>
</evidence>
<dbReference type="PRINTS" id="PR00412">
    <property type="entry name" value="EPOXHYDRLASE"/>
</dbReference>
<evidence type="ECO:0000313" key="4">
    <source>
        <dbReference type="Proteomes" id="UP000619041"/>
    </source>
</evidence>
<comment type="caution">
    <text evidence="3">The sequence shown here is derived from an EMBL/GenBank/DDBJ whole genome shotgun (WGS) entry which is preliminary data.</text>
</comment>
<gene>
    <name evidence="3" type="ORF">GCM10011515_21470</name>
</gene>
<keyword evidence="1 3" id="KW-0378">Hydrolase</keyword>
<proteinExistence type="predicted"/>
<dbReference type="PRINTS" id="PR00111">
    <property type="entry name" value="ABHYDROLASE"/>
</dbReference>
<dbReference type="PANTHER" id="PTHR43798">
    <property type="entry name" value="MONOACYLGLYCEROL LIPASE"/>
    <property type="match status" value="1"/>
</dbReference>
<evidence type="ECO:0000313" key="3">
    <source>
        <dbReference type="EMBL" id="GGE01403.1"/>
    </source>
</evidence>
<dbReference type="InterPro" id="IPR050266">
    <property type="entry name" value="AB_hydrolase_sf"/>
</dbReference>
<dbReference type="GO" id="GO:0016787">
    <property type="term" value="F:hydrolase activity"/>
    <property type="evidence" value="ECO:0007669"/>
    <property type="project" value="UniProtKB-KW"/>
</dbReference>
<dbReference type="Proteomes" id="UP000619041">
    <property type="component" value="Unassembled WGS sequence"/>
</dbReference>
<sequence length="296" mass="33854">MIAENGLGSGPTSQSYISQRTKLHYADWGNPDAPPLILLHGGRDHCRNWDWTAEALRGDWHVICPDLRGHGDSEWNNNGFYTTMGYVYDLAQLVHQLGLAPVTIVAHSLGGNIATRYTGLYPDNVRRLVAIEGLGPSPKMVEERRQRPFGEQWTKWIDKKREASARSVRKYATFEDCLQRMREANSYLSEEQARHLTLHAVMRNEDGTFSWKFDPHLHAWPPEDVPTKGQHALWGAITCPTLMIYGADSWASNPEKDGRLQYFGPNVKVSEYERAGHWVHHDRFDDFIAEVREFIA</sequence>
<dbReference type="InterPro" id="IPR029058">
    <property type="entry name" value="AB_hydrolase_fold"/>
</dbReference>
<dbReference type="InterPro" id="IPR000073">
    <property type="entry name" value="AB_hydrolase_1"/>
</dbReference>
<dbReference type="Pfam" id="PF00561">
    <property type="entry name" value="Abhydrolase_1"/>
    <property type="match status" value="1"/>
</dbReference>
<dbReference type="Gene3D" id="3.40.50.1820">
    <property type="entry name" value="alpha/beta hydrolase"/>
    <property type="match status" value="1"/>
</dbReference>
<feature type="domain" description="AB hydrolase-1" evidence="2">
    <location>
        <begin position="34"/>
        <end position="165"/>
    </location>
</feature>
<keyword evidence="4" id="KW-1185">Reference proteome</keyword>